<accession>A0A0N0DQQ1</accession>
<dbReference type="EMBL" id="LGTL01000038">
    <property type="protein sequence ID" value="KPA73322.1"/>
    <property type="molecule type" value="Genomic_DNA"/>
</dbReference>
<feature type="region of interest" description="Disordered" evidence="1">
    <location>
        <begin position="459"/>
        <end position="510"/>
    </location>
</feature>
<dbReference type="Proteomes" id="UP000037923">
    <property type="component" value="Unassembled WGS sequence"/>
</dbReference>
<feature type="region of interest" description="Disordered" evidence="1">
    <location>
        <begin position="564"/>
        <end position="591"/>
    </location>
</feature>
<dbReference type="VEuPathDB" id="TriTrypDB:LpyrH10_38_0530"/>
<dbReference type="PANTHER" id="PTHR21600:SF77">
    <property type="entry name" value="PSEUDOURIDYLATE SYNTHASE PROTEIN, PUTATIVE-RELATED"/>
    <property type="match status" value="1"/>
</dbReference>
<feature type="region of interest" description="Disordered" evidence="1">
    <location>
        <begin position="185"/>
        <end position="213"/>
    </location>
</feature>
<gene>
    <name evidence="3" type="ORF">ABB37_10014</name>
</gene>
<proteinExistence type="predicted"/>
<feature type="region of interest" description="Disordered" evidence="1">
    <location>
        <begin position="720"/>
        <end position="783"/>
    </location>
</feature>
<feature type="compositionally biased region" description="Basic and acidic residues" evidence="1">
    <location>
        <begin position="944"/>
        <end position="967"/>
    </location>
</feature>
<feature type="region of interest" description="Disordered" evidence="1">
    <location>
        <begin position="883"/>
        <end position="972"/>
    </location>
</feature>
<dbReference type="RefSeq" id="XP_015651761.1">
    <property type="nucleotide sequence ID" value="XM_015809721.1"/>
</dbReference>
<feature type="compositionally biased region" description="Basic and acidic residues" evidence="1">
    <location>
        <begin position="883"/>
        <end position="896"/>
    </location>
</feature>
<dbReference type="InterPro" id="IPR006224">
    <property type="entry name" value="PsdUridine_synth_RluA-like_CS"/>
</dbReference>
<sequence>MTALPHVPPGDRYLTRQPCGPQCCGVASSSSSSNGVGTSSSEEEVAEWIAVQSYSYVFRAPVKGRWLGRGLLDLFLHEFAFVPGAPVEGDPSAGSSTADGTWKRSAVLPLLLLLDSSSVVGRGSGGGATLDRRVTLPGYVEELCDGVLWLHGREAECRAAGRRYRDALVQLAHTRGAELADCAGADDVADGPQRNELSPSSVTPPVTTSSTASACPSRAETAAKAEEEWRAWCRTVRWLTRLPAETDVEAFLPELHRHCSLGEAAPFSVITATAEDSPSSSSSCCPPPPLVLRQRDTVYHRVWRREGRMFAQPPLQLLRCDLRNAIARCGAAADASSSRSSFNSAGQAPALMVVSKPPGLPVHPSGCYRKNSVTSILEDVFGGCDGGLRYDAEEHFTQEGQAGSDGLFRPHASIRHRREGFELIRVFVRLPSAACSVDGVALEDWWLLKALLHRGGGGVGGGDDTGKEGTLTPPVAPFDAAPTWKRSRADGEAGPAQPKSTVPSAEKNGGGDVGVAATALTPVASLPQNYPLKAFVVHRLDAATSGVLVFGLDSDAARRTAAAIANKTHSPGEADGGDDGDDGDDDDATAADFLLDGIGPAQAAHALAAPSPSSPSSSQKVYVARVHGRVDLVALARTQHNCVLRQRSSTPQFEESHTVGNTGTDASSRQDEAGNASVEGEELVLHRPIGCVDHHHSLYWCPDAALTEVWRRQRRERIKREAAEERQATAHSAKPSSTKGKWNRTPEAIAAKHDKMRQLTRGTAGRDAPLTSPPSDVAATREDGAHSSTALLKGTDEEAAAALRVQQYMQTLRPATTLLRVDHYDAVTDETVVRCTLGTGRTHQLRVHLASLGHPIVRDSKYVAMEAFLREVGASYVAKEQVHASKQESGGERGSDVVDTSSPPPPASPAAEAEEQSGVHAVRKHWQASDTPLSLFYGAPRGHHREDDSDGAQRRQETATTEKDARRGAAVGAGAPAWKTAIFADSRTARGCVCPDAIDLHAWRYTLTYEGSAEVVKVEVPLPSWAHK</sequence>
<reference evidence="3 4" key="1">
    <citation type="submission" date="2015-07" db="EMBL/GenBank/DDBJ databases">
        <title>High-quality genome of monoxenous trypanosomatid Leptomonas pyrrhocoris.</title>
        <authorList>
            <person name="Flegontov P."/>
            <person name="Butenko A."/>
            <person name="Firsov S."/>
            <person name="Vlcek C."/>
            <person name="Logacheva M.D."/>
            <person name="Field M."/>
            <person name="Filatov D."/>
            <person name="Flegontova O."/>
            <person name="Gerasimov E."/>
            <person name="Jackson A.P."/>
            <person name="Kelly S."/>
            <person name="Opperdoes F."/>
            <person name="O'Reilly A."/>
            <person name="Votypka J."/>
            <person name="Yurchenko V."/>
            <person name="Lukes J."/>
        </authorList>
    </citation>
    <scope>NUCLEOTIDE SEQUENCE [LARGE SCALE GENOMIC DNA]</scope>
    <source>
        <strain evidence="3">H10</strain>
    </source>
</reference>
<dbReference type="InterPro" id="IPR050188">
    <property type="entry name" value="RluA_PseudoU_synthase"/>
</dbReference>
<feature type="domain" description="Pseudouridine synthase RsuA/RluA-like" evidence="2">
    <location>
        <begin position="527"/>
        <end position="568"/>
    </location>
</feature>
<organism evidence="3 4">
    <name type="scientific">Leptomonas pyrrhocoris</name>
    <name type="common">Firebug parasite</name>
    <dbReference type="NCBI Taxonomy" id="157538"/>
    <lineage>
        <taxon>Eukaryota</taxon>
        <taxon>Discoba</taxon>
        <taxon>Euglenozoa</taxon>
        <taxon>Kinetoplastea</taxon>
        <taxon>Metakinetoplastina</taxon>
        <taxon>Trypanosomatida</taxon>
        <taxon>Trypanosomatidae</taxon>
        <taxon>Leishmaniinae</taxon>
        <taxon>Leptomonas</taxon>
    </lineage>
</organism>
<feature type="compositionally biased region" description="Low complexity" evidence="1">
    <location>
        <begin position="198"/>
        <end position="213"/>
    </location>
</feature>
<dbReference type="OMA" id="HRVWRRE"/>
<evidence type="ECO:0000313" key="4">
    <source>
        <dbReference type="Proteomes" id="UP000037923"/>
    </source>
</evidence>
<protein>
    <recommendedName>
        <fullName evidence="2">Pseudouridine synthase RsuA/RluA-like domain-containing protein</fullName>
    </recommendedName>
</protein>
<evidence type="ECO:0000313" key="3">
    <source>
        <dbReference type="EMBL" id="KPA73322.1"/>
    </source>
</evidence>
<dbReference type="Pfam" id="PF00849">
    <property type="entry name" value="PseudoU_synth_2"/>
    <property type="match status" value="1"/>
</dbReference>
<dbReference type="Gene3D" id="3.30.2350.10">
    <property type="entry name" value="Pseudouridine synthase"/>
    <property type="match status" value="2"/>
</dbReference>
<dbReference type="SUPFAM" id="SSF55120">
    <property type="entry name" value="Pseudouridine synthase"/>
    <property type="match status" value="1"/>
</dbReference>
<feature type="compositionally biased region" description="Polar residues" evidence="1">
    <location>
        <begin position="648"/>
        <end position="667"/>
    </location>
</feature>
<dbReference type="OrthoDB" id="424794at2759"/>
<dbReference type="AlphaFoldDB" id="A0A0N0DQQ1"/>
<evidence type="ECO:0000259" key="2">
    <source>
        <dbReference type="Pfam" id="PF00849"/>
    </source>
</evidence>
<comment type="caution">
    <text evidence="3">The sequence shown here is derived from an EMBL/GenBank/DDBJ whole genome shotgun (WGS) entry which is preliminary data.</text>
</comment>
<dbReference type="GO" id="GO:0003723">
    <property type="term" value="F:RNA binding"/>
    <property type="evidence" value="ECO:0007669"/>
    <property type="project" value="InterPro"/>
</dbReference>
<dbReference type="PROSITE" id="PS01129">
    <property type="entry name" value="PSI_RLU"/>
    <property type="match status" value="1"/>
</dbReference>
<keyword evidence="4" id="KW-1185">Reference proteome</keyword>
<evidence type="ECO:0000256" key="1">
    <source>
        <dbReference type="SAM" id="MobiDB-lite"/>
    </source>
</evidence>
<dbReference type="GO" id="GO:0000455">
    <property type="term" value="P:enzyme-directed rRNA pseudouridine synthesis"/>
    <property type="evidence" value="ECO:0007669"/>
    <property type="project" value="TreeGrafter"/>
</dbReference>
<dbReference type="GeneID" id="26910294"/>
<feature type="region of interest" description="Disordered" evidence="1">
    <location>
        <begin position="648"/>
        <end position="675"/>
    </location>
</feature>
<dbReference type="InterPro" id="IPR006145">
    <property type="entry name" value="PsdUridine_synth_RsuA/RluA"/>
</dbReference>
<dbReference type="InterPro" id="IPR020103">
    <property type="entry name" value="PsdUridine_synth_cat_dom_sf"/>
</dbReference>
<name>A0A0N0DQQ1_LEPPY</name>
<dbReference type="GO" id="GO:0009982">
    <property type="term" value="F:pseudouridine synthase activity"/>
    <property type="evidence" value="ECO:0007669"/>
    <property type="project" value="InterPro"/>
</dbReference>
<dbReference type="PANTHER" id="PTHR21600">
    <property type="entry name" value="MITOCHONDRIAL RNA PSEUDOURIDINE SYNTHASE"/>
    <property type="match status" value="1"/>
</dbReference>
<feature type="compositionally biased region" description="Acidic residues" evidence="1">
    <location>
        <begin position="575"/>
        <end position="589"/>
    </location>
</feature>